<dbReference type="EMBL" id="CP018171">
    <property type="protein sequence ID" value="APH74154.1"/>
    <property type="molecule type" value="Genomic_DNA"/>
</dbReference>
<keyword evidence="2" id="KW-1185">Reference proteome</keyword>
<gene>
    <name evidence="1" type="ORF">BSQ44_24355</name>
</gene>
<dbReference type="STRING" id="1670800.BSQ44_24355"/>
<accession>A0A1L3SXT4</accession>
<dbReference type="KEGG" id="meso:BSQ44_24355"/>
<protein>
    <submittedName>
        <fullName evidence="1">Uncharacterized protein</fullName>
    </submittedName>
</protein>
<proteinExistence type="predicted"/>
<reference evidence="2" key="1">
    <citation type="submission" date="2016-11" db="EMBL/GenBank/DDBJ databases">
        <title>Mesorhizobium oceanicum sp. nov., isolated from deep seawater in South China Sea.</title>
        <authorList>
            <person name="Fu G.-Y."/>
        </authorList>
    </citation>
    <scope>NUCLEOTIDE SEQUENCE [LARGE SCALE GENOMIC DNA]</scope>
    <source>
        <strain evidence="2">B7</strain>
    </source>
</reference>
<dbReference type="AlphaFoldDB" id="A0A1L3SXT4"/>
<name>A0A1L3SXT4_9HYPH</name>
<organism evidence="1 2">
    <name type="scientific">Aquibium oceanicum</name>
    <dbReference type="NCBI Taxonomy" id="1670800"/>
    <lineage>
        <taxon>Bacteria</taxon>
        <taxon>Pseudomonadati</taxon>
        <taxon>Pseudomonadota</taxon>
        <taxon>Alphaproteobacteria</taxon>
        <taxon>Hyphomicrobiales</taxon>
        <taxon>Phyllobacteriaceae</taxon>
        <taxon>Aquibium</taxon>
    </lineage>
</organism>
<evidence type="ECO:0000313" key="1">
    <source>
        <dbReference type="EMBL" id="APH74154.1"/>
    </source>
</evidence>
<dbReference type="Proteomes" id="UP000182840">
    <property type="component" value="Chromosome"/>
</dbReference>
<evidence type="ECO:0000313" key="2">
    <source>
        <dbReference type="Proteomes" id="UP000182840"/>
    </source>
</evidence>
<sequence length="102" mass="11868">MQDTTMTDDEVLNIYLEQASLARGRANRNGRNFSWSNSPLKRFKSLHKFNGTPMVDIPPEHRIPDTDPALIDRLQREWDVTHIDKFLLRVRLRDAAQVPTDP</sequence>